<dbReference type="EMBL" id="JAXIVS010000001">
    <property type="protein sequence ID" value="MDY7225721.1"/>
    <property type="molecule type" value="Genomic_DNA"/>
</dbReference>
<sequence>MKKVLRRSLRRSGLRALSLALVLLVGVSALAADHKDGSIVTNRPSADVTDVFVFPRLDQQNKKRLSLILSSRPSAAPNEVFDTALNYSLRFRPVTGFTSAPFRASVSNEEFRIDCRAKGREPQTMNCKFTRSSGKGPPSLLQEISVNTRDLSGGGNPDFKVFAGPRADQLFTDRARVRMPVWRNTELSSGTDWPGVNTFNGKNVLSIVVDLSVDRYLRATHQTTGAKGEAQYFAAVGEVAELDLSNPGAGAMRRIDRMGRVEITVFMVREDEVRDLWNAEDAFALDPKNVEKYREALRRGLKRLDGFEMLEEGSPETSVLDWPVPHPWVDLLMDDFLIFDLAQPTKPSSTQVGYLGIEIARLTRVAGGGVGGRLPNEDVIERTLTVFINGLARPTPLRGVGVPAPARLTVDEFPFVPPPFE</sequence>
<dbReference type="RefSeq" id="WP_321544425.1">
    <property type="nucleotide sequence ID" value="NZ_JAXIVS010000001.1"/>
</dbReference>
<dbReference type="InterPro" id="IPR025566">
    <property type="entry name" value="DUF4331"/>
</dbReference>
<dbReference type="Proteomes" id="UP001291309">
    <property type="component" value="Unassembled WGS sequence"/>
</dbReference>
<keyword evidence="3" id="KW-1185">Reference proteome</keyword>
<feature type="chain" id="PRO_5045883347" evidence="1">
    <location>
        <begin position="32"/>
        <end position="421"/>
    </location>
</feature>
<accession>A0ABU5GXF8</accession>
<gene>
    <name evidence="2" type="ORF">SYV04_04970</name>
</gene>
<organism evidence="2 3">
    <name type="scientific">Hyalangium rubrum</name>
    <dbReference type="NCBI Taxonomy" id="3103134"/>
    <lineage>
        <taxon>Bacteria</taxon>
        <taxon>Pseudomonadati</taxon>
        <taxon>Myxococcota</taxon>
        <taxon>Myxococcia</taxon>
        <taxon>Myxococcales</taxon>
        <taxon>Cystobacterineae</taxon>
        <taxon>Archangiaceae</taxon>
        <taxon>Hyalangium</taxon>
    </lineage>
</organism>
<reference evidence="2 3" key="1">
    <citation type="submission" date="2023-12" db="EMBL/GenBank/DDBJ databases">
        <title>the genome sequence of Hyalangium sp. s54d21.</title>
        <authorList>
            <person name="Zhang X."/>
        </authorList>
    </citation>
    <scope>NUCLEOTIDE SEQUENCE [LARGE SCALE GENOMIC DNA]</scope>
    <source>
        <strain evidence="3">s54d21</strain>
    </source>
</reference>
<comment type="caution">
    <text evidence="2">The sequence shown here is derived from an EMBL/GenBank/DDBJ whole genome shotgun (WGS) entry which is preliminary data.</text>
</comment>
<protein>
    <submittedName>
        <fullName evidence="2">DUF4331 family protein</fullName>
    </submittedName>
</protein>
<feature type="signal peptide" evidence="1">
    <location>
        <begin position="1"/>
        <end position="31"/>
    </location>
</feature>
<keyword evidence="1" id="KW-0732">Signal</keyword>
<dbReference type="Pfam" id="PF14224">
    <property type="entry name" value="DUF4331"/>
    <property type="match status" value="1"/>
</dbReference>
<proteinExistence type="predicted"/>
<name>A0ABU5GXF8_9BACT</name>
<evidence type="ECO:0000313" key="3">
    <source>
        <dbReference type="Proteomes" id="UP001291309"/>
    </source>
</evidence>
<evidence type="ECO:0000256" key="1">
    <source>
        <dbReference type="SAM" id="SignalP"/>
    </source>
</evidence>
<evidence type="ECO:0000313" key="2">
    <source>
        <dbReference type="EMBL" id="MDY7225721.1"/>
    </source>
</evidence>